<evidence type="ECO:0000313" key="3">
    <source>
        <dbReference type="Proteomes" id="UP000054350"/>
    </source>
</evidence>
<organism evidence="2 3">
    <name type="scientific">Allomyces macrogynus (strain ATCC 38327)</name>
    <name type="common">Allomyces javanicus var. macrogynus</name>
    <dbReference type="NCBI Taxonomy" id="578462"/>
    <lineage>
        <taxon>Eukaryota</taxon>
        <taxon>Fungi</taxon>
        <taxon>Fungi incertae sedis</taxon>
        <taxon>Blastocladiomycota</taxon>
        <taxon>Blastocladiomycetes</taxon>
        <taxon>Blastocladiales</taxon>
        <taxon>Blastocladiaceae</taxon>
        <taxon>Allomyces</taxon>
    </lineage>
</organism>
<reference evidence="2 3" key="1">
    <citation type="submission" date="2009-11" db="EMBL/GenBank/DDBJ databases">
        <title>Annotation of Allomyces macrogynus ATCC 38327.</title>
        <authorList>
            <consortium name="The Broad Institute Genome Sequencing Platform"/>
            <person name="Russ C."/>
            <person name="Cuomo C."/>
            <person name="Burger G."/>
            <person name="Gray M.W."/>
            <person name="Holland P.W.H."/>
            <person name="King N."/>
            <person name="Lang F.B.F."/>
            <person name="Roger A.J."/>
            <person name="Ruiz-Trillo I."/>
            <person name="Young S.K."/>
            <person name="Zeng Q."/>
            <person name="Gargeya S."/>
            <person name="Fitzgerald M."/>
            <person name="Haas B."/>
            <person name="Abouelleil A."/>
            <person name="Alvarado L."/>
            <person name="Arachchi H.M."/>
            <person name="Berlin A."/>
            <person name="Chapman S.B."/>
            <person name="Gearin G."/>
            <person name="Goldberg J."/>
            <person name="Griggs A."/>
            <person name="Gujja S."/>
            <person name="Hansen M."/>
            <person name="Heiman D."/>
            <person name="Howarth C."/>
            <person name="Larimer J."/>
            <person name="Lui A."/>
            <person name="MacDonald P.J.P."/>
            <person name="McCowen C."/>
            <person name="Montmayeur A."/>
            <person name="Murphy C."/>
            <person name="Neiman D."/>
            <person name="Pearson M."/>
            <person name="Priest M."/>
            <person name="Roberts A."/>
            <person name="Saif S."/>
            <person name="Shea T."/>
            <person name="Sisk P."/>
            <person name="Stolte C."/>
            <person name="Sykes S."/>
            <person name="Wortman J."/>
            <person name="Nusbaum C."/>
            <person name="Birren B."/>
        </authorList>
    </citation>
    <scope>NUCLEOTIDE SEQUENCE [LARGE SCALE GENOMIC DNA]</scope>
    <source>
        <strain evidence="2 3">ATCC 38327</strain>
    </source>
</reference>
<dbReference type="OrthoDB" id="5563016at2759"/>
<feature type="region of interest" description="Disordered" evidence="1">
    <location>
        <begin position="1"/>
        <end position="203"/>
    </location>
</feature>
<keyword evidence="3" id="KW-1185">Reference proteome</keyword>
<feature type="compositionally biased region" description="Low complexity" evidence="1">
    <location>
        <begin position="106"/>
        <end position="131"/>
    </location>
</feature>
<evidence type="ECO:0000256" key="1">
    <source>
        <dbReference type="SAM" id="MobiDB-lite"/>
    </source>
</evidence>
<evidence type="ECO:0000313" key="2">
    <source>
        <dbReference type="EMBL" id="KNE54192.1"/>
    </source>
</evidence>
<reference evidence="3" key="2">
    <citation type="submission" date="2009-11" db="EMBL/GenBank/DDBJ databases">
        <title>The Genome Sequence of Allomyces macrogynus strain ATCC 38327.</title>
        <authorList>
            <consortium name="The Broad Institute Genome Sequencing Platform"/>
            <person name="Russ C."/>
            <person name="Cuomo C."/>
            <person name="Shea T."/>
            <person name="Young S.K."/>
            <person name="Zeng Q."/>
            <person name="Koehrsen M."/>
            <person name="Haas B."/>
            <person name="Borodovsky M."/>
            <person name="Guigo R."/>
            <person name="Alvarado L."/>
            <person name="Berlin A."/>
            <person name="Borenstein D."/>
            <person name="Chen Z."/>
            <person name="Engels R."/>
            <person name="Freedman E."/>
            <person name="Gellesch M."/>
            <person name="Goldberg J."/>
            <person name="Griggs A."/>
            <person name="Gujja S."/>
            <person name="Heiman D."/>
            <person name="Hepburn T."/>
            <person name="Howarth C."/>
            <person name="Jen D."/>
            <person name="Larson L."/>
            <person name="Lewis B."/>
            <person name="Mehta T."/>
            <person name="Park D."/>
            <person name="Pearson M."/>
            <person name="Roberts A."/>
            <person name="Saif S."/>
            <person name="Shenoy N."/>
            <person name="Sisk P."/>
            <person name="Stolte C."/>
            <person name="Sykes S."/>
            <person name="Walk T."/>
            <person name="White J."/>
            <person name="Yandava C."/>
            <person name="Burger G."/>
            <person name="Gray M.W."/>
            <person name="Holland P.W.H."/>
            <person name="King N."/>
            <person name="Lang F.B.F."/>
            <person name="Roger A.J."/>
            <person name="Ruiz-Trillo I."/>
            <person name="Lander E."/>
            <person name="Nusbaum C."/>
        </authorList>
    </citation>
    <scope>NUCLEOTIDE SEQUENCE [LARGE SCALE GENOMIC DNA]</scope>
    <source>
        <strain evidence="3">ATCC 38327</strain>
    </source>
</reference>
<gene>
    <name evidence="2" type="ORF">AMAG_00187</name>
</gene>
<name>A0A0L0RUV4_ALLM3</name>
<feature type="region of interest" description="Disordered" evidence="1">
    <location>
        <begin position="458"/>
        <end position="537"/>
    </location>
</feature>
<sequence>MASTPRKKAAPAADAPTRKRTRAAPSAEDDDHLNEPQAEAGPVEKRPVKRARTTPYDNTASSAGYMTRARYRASALDQAPSSSVAAPAPARSTGEIHAPAKRAARKTTTTTVASAASASKSRKTTTTSTTADGVKRGRGRPRKTPLPKESDDAIVVDSVPVAAEQAALEQTEQPMDQVPDPPEVPPESPPTLLLPLPPVDTPVTAMWTPRRRRWSSGGVKLLDSVPEPAAESAAAANMTRSILSITDINAAAPPAPHTTTGLTPFVDASSWSVAKPPQVASPLSVPSTPTAQSVKREPRRPSTVAVHRFTGTHADPPTASRAALALFTPNRRPALARSVSFSASKQVLLTHSPCEYDRKSIESTRSKRSKGVISTDGYRSLMRSLDEYKLTEMQVHPASKQNTRIMMSGRRGAGMPRGAPVASPVDPEAEAMRANSFLQAILSSPEGSSAIAVVTAPSPLEDDTTPTAQDELKAPQAPAPAPASASPDAAEDDGEDDDDAETVYHPSAATTPSHSARPMRVHAVAGSSAAPPSTTPTAPTSLFSHVFSAVGSMWSRLSTPGAARGRASARPVVQFQSDLENNPFA</sequence>
<feature type="region of interest" description="Disordered" evidence="1">
    <location>
        <begin position="277"/>
        <end position="302"/>
    </location>
</feature>
<proteinExistence type="predicted"/>
<feature type="compositionally biased region" description="Low complexity" evidence="1">
    <location>
        <begin position="525"/>
        <end position="537"/>
    </location>
</feature>
<feature type="compositionally biased region" description="Pro residues" evidence="1">
    <location>
        <begin position="179"/>
        <end position="189"/>
    </location>
</feature>
<accession>A0A0L0RUV4</accession>
<protein>
    <submittedName>
        <fullName evidence="2">Uncharacterized protein</fullName>
    </submittedName>
</protein>
<feature type="compositionally biased region" description="Low complexity" evidence="1">
    <location>
        <begin position="162"/>
        <end position="173"/>
    </location>
</feature>
<feature type="compositionally biased region" description="Basic residues" evidence="1">
    <location>
        <begin position="136"/>
        <end position="145"/>
    </location>
</feature>
<feature type="compositionally biased region" description="Polar residues" evidence="1">
    <location>
        <begin position="55"/>
        <end position="64"/>
    </location>
</feature>
<feature type="compositionally biased region" description="Low complexity" evidence="1">
    <location>
        <begin position="79"/>
        <end position="90"/>
    </location>
</feature>
<feature type="compositionally biased region" description="Acidic residues" evidence="1">
    <location>
        <begin position="489"/>
        <end position="501"/>
    </location>
</feature>
<dbReference type="VEuPathDB" id="FungiDB:AMAG_00187"/>
<dbReference type="EMBL" id="GG745328">
    <property type="protein sequence ID" value="KNE54192.1"/>
    <property type="molecule type" value="Genomic_DNA"/>
</dbReference>
<dbReference type="Proteomes" id="UP000054350">
    <property type="component" value="Unassembled WGS sequence"/>
</dbReference>
<dbReference type="AlphaFoldDB" id="A0A0L0RUV4"/>
<feature type="compositionally biased region" description="Polar residues" evidence="1">
    <location>
        <begin position="284"/>
        <end position="293"/>
    </location>
</feature>